<protein>
    <submittedName>
        <fullName evidence="1">Uncharacterized protein</fullName>
    </submittedName>
</protein>
<gene>
    <name evidence="1" type="ORF">AX777_05835</name>
</gene>
<evidence type="ECO:0000313" key="1">
    <source>
        <dbReference type="EMBL" id="OAH42757.1"/>
    </source>
</evidence>
<name>A0A177JPC6_SPHYA</name>
<reference evidence="1 2" key="1">
    <citation type="submission" date="2016-02" db="EMBL/GenBank/DDBJ databases">
        <authorList>
            <person name="Wen L."/>
            <person name="He K."/>
            <person name="Yang H."/>
        </authorList>
    </citation>
    <scope>NUCLEOTIDE SEQUENCE [LARGE SCALE GENOMIC DNA]</scope>
    <source>
        <strain evidence="1 2">CD09_2</strain>
    </source>
</reference>
<comment type="caution">
    <text evidence="1">The sequence shown here is derived from an EMBL/GenBank/DDBJ whole genome shotgun (WGS) entry which is preliminary data.</text>
</comment>
<evidence type="ECO:0000313" key="2">
    <source>
        <dbReference type="Proteomes" id="UP000077262"/>
    </source>
</evidence>
<dbReference type="EMBL" id="LSTR01000040">
    <property type="protein sequence ID" value="OAH42757.1"/>
    <property type="molecule type" value="Genomic_DNA"/>
</dbReference>
<dbReference type="Proteomes" id="UP000077262">
    <property type="component" value="Unassembled WGS sequence"/>
</dbReference>
<dbReference type="AlphaFoldDB" id="A0A177JPC6"/>
<accession>A0A177JPC6</accession>
<organism evidence="1 2">
    <name type="scientific">Sphingobium yanoikuyae</name>
    <name type="common">Sphingomonas yanoikuyae</name>
    <dbReference type="NCBI Taxonomy" id="13690"/>
    <lineage>
        <taxon>Bacteria</taxon>
        <taxon>Pseudomonadati</taxon>
        <taxon>Pseudomonadota</taxon>
        <taxon>Alphaproteobacteria</taxon>
        <taxon>Sphingomonadales</taxon>
        <taxon>Sphingomonadaceae</taxon>
        <taxon>Sphingobium</taxon>
    </lineage>
</organism>
<proteinExistence type="predicted"/>
<sequence length="71" mass="7456">MGVTVVKAKDKVKKAADDGRFGLKQAAQFGLFVARFWKPITAAVGILAPTIALMMGKLQPVADAISAVPVM</sequence>